<reference evidence="2 3" key="1">
    <citation type="submission" date="2017-04" db="EMBL/GenBank/DDBJ databases">
        <authorList>
            <person name="Afonso C.L."/>
            <person name="Miller P.J."/>
            <person name="Scott M.A."/>
            <person name="Spackman E."/>
            <person name="Goraichik I."/>
            <person name="Dimitrov K.M."/>
            <person name="Suarez D.L."/>
            <person name="Swayne D.E."/>
        </authorList>
    </citation>
    <scope>NUCLEOTIDE SEQUENCE [LARGE SCALE GENOMIC DNA]</scope>
    <source>
        <strain evidence="2 3">LMG26642</strain>
    </source>
</reference>
<accession>A0A1X7MUU4</accession>
<proteinExistence type="predicted"/>
<name>A0A1X7MUU4_9LACT</name>
<dbReference type="AlphaFoldDB" id="A0A1X7MUU4"/>
<sequence>MIKIFGKKYTLNNLLYFYIFLCSIVIIFLNGLYFILFKESLINWNMVWVLSYLFLRQRVYSLKKARIKINKVTFY</sequence>
<keyword evidence="1" id="KW-0812">Transmembrane</keyword>
<evidence type="ECO:0000313" key="3">
    <source>
        <dbReference type="Proteomes" id="UP000193435"/>
    </source>
</evidence>
<evidence type="ECO:0000256" key="1">
    <source>
        <dbReference type="SAM" id="Phobius"/>
    </source>
</evidence>
<protein>
    <submittedName>
        <fullName evidence="2">Uncharacterized protein</fullName>
    </submittedName>
</protein>
<dbReference type="Proteomes" id="UP000193435">
    <property type="component" value="Unassembled WGS sequence"/>
</dbReference>
<dbReference type="STRING" id="1073423.SAMN04488700_0951"/>
<keyword evidence="3" id="KW-1185">Reference proteome</keyword>
<dbReference type="EMBL" id="FXBJ01000002">
    <property type="protein sequence ID" value="SMH28628.1"/>
    <property type="molecule type" value="Genomic_DNA"/>
</dbReference>
<feature type="transmembrane region" description="Helical" evidence="1">
    <location>
        <begin position="15"/>
        <end position="36"/>
    </location>
</feature>
<keyword evidence="1" id="KW-0472">Membrane</keyword>
<gene>
    <name evidence="2" type="ORF">SAMN04488700_0951</name>
</gene>
<evidence type="ECO:0000313" key="2">
    <source>
        <dbReference type="EMBL" id="SMH28628.1"/>
    </source>
</evidence>
<organism evidence="2 3">
    <name type="scientific">Carnobacterium iners</name>
    <dbReference type="NCBI Taxonomy" id="1073423"/>
    <lineage>
        <taxon>Bacteria</taxon>
        <taxon>Bacillati</taxon>
        <taxon>Bacillota</taxon>
        <taxon>Bacilli</taxon>
        <taxon>Lactobacillales</taxon>
        <taxon>Carnobacteriaceae</taxon>
        <taxon>Carnobacterium</taxon>
    </lineage>
</organism>
<keyword evidence="1" id="KW-1133">Transmembrane helix</keyword>